<evidence type="ECO:0000313" key="1">
    <source>
        <dbReference type="EMBL" id="RQP22688.1"/>
    </source>
</evidence>
<evidence type="ECO:0000313" key="2">
    <source>
        <dbReference type="Proteomes" id="UP000267464"/>
    </source>
</evidence>
<gene>
    <name evidence="1" type="ORF">DZC73_20500</name>
</gene>
<keyword evidence="2" id="KW-1185">Reference proteome</keyword>
<sequence>MASLESYHYLLDGSDPGWVLVRVNRQAVKLVLVFASTGPGVREVKAIRGAVPAYAALTASQALAKPRGAIGLIIEDSLESKQVCDEALRRGVSVRHIEA</sequence>
<accession>A0A3N7HKR0</accession>
<dbReference type="RefSeq" id="WP_124542255.1">
    <property type="nucleotide sequence ID" value="NZ_QUSW01000006.1"/>
</dbReference>
<comment type="caution">
    <text evidence="1">The sequence shown here is derived from an EMBL/GenBank/DDBJ whole genome shotgun (WGS) entry which is preliminary data.</text>
</comment>
<dbReference type="Proteomes" id="UP000267464">
    <property type="component" value="Unassembled WGS sequence"/>
</dbReference>
<dbReference type="AlphaFoldDB" id="A0A3N7HKR0"/>
<dbReference type="EMBL" id="QUSW01000006">
    <property type="protein sequence ID" value="RQP22688.1"/>
    <property type="molecule type" value="Genomic_DNA"/>
</dbReference>
<organism evidence="1 2">
    <name type="scientific">Piscinibacter terrae</name>
    <dbReference type="NCBI Taxonomy" id="2496871"/>
    <lineage>
        <taxon>Bacteria</taxon>
        <taxon>Pseudomonadati</taxon>
        <taxon>Pseudomonadota</taxon>
        <taxon>Betaproteobacteria</taxon>
        <taxon>Burkholderiales</taxon>
        <taxon>Sphaerotilaceae</taxon>
        <taxon>Piscinibacter</taxon>
    </lineage>
</organism>
<reference evidence="1 2" key="1">
    <citation type="submission" date="2018-08" db="EMBL/GenBank/DDBJ databases">
        <authorList>
            <person name="Khan S.A."/>
            <person name="Jeon C.O."/>
            <person name="Chun B.H."/>
            <person name="Jeong S.E."/>
        </authorList>
    </citation>
    <scope>NUCLEOTIDE SEQUENCE [LARGE SCALE GENOMIC DNA]</scope>
    <source>
        <strain evidence="1 2">S-16</strain>
    </source>
</reference>
<protein>
    <submittedName>
        <fullName evidence="1">Uncharacterized protein</fullName>
    </submittedName>
</protein>
<dbReference type="OrthoDB" id="6058597at2"/>
<name>A0A3N7HKR0_9BURK</name>
<proteinExistence type="predicted"/>
<reference evidence="1 2" key="2">
    <citation type="submission" date="2018-12" db="EMBL/GenBank/DDBJ databases">
        <title>Rhizobacter gummiphilus sp. nov., a rubber-degrading bacterium isolated from the soil of a botanical garden in Japan.</title>
        <authorList>
            <person name="Shunsuke S.S."/>
        </authorList>
    </citation>
    <scope>NUCLEOTIDE SEQUENCE [LARGE SCALE GENOMIC DNA]</scope>
    <source>
        <strain evidence="1 2">S-16</strain>
    </source>
</reference>